<evidence type="ECO:0000313" key="2">
    <source>
        <dbReference type="Proteomes" id="UP000183974"/>
    </source>
</evidence>
<evidence type="ECO:0000313" key="1">
    <source>
        <dbReference type="EMBL" id="SHM39880.1"/>
    </source>
</evidence>
<dbReference type="Proteomes" id="UP000183974">
    <property type="component" value="Unassembled WGS sequence"/>
</dbReference>
<reference evidence="1 2" key="1">
    <citation type="submission" date="2016-11" db="EMBL/GenBank/DDBJ databases">
        <authorList>
            <person name="Jaros S."/>
            <person name="Januszkiewicz K."/>
            <person name="Wedrychowicz H."/>
        </authorList>
    </citation>
    <scope>NUCLEOTIDE SEQUENCE [LARGE SCALE GENOMIC DNA]</scope>
    <source>
        <strain evidence="1 2">DSM 29589</strain>
    </source>
</reference>
<gene>
    <name evidence="1" type="ORF">SAMN05444398_11575</name>
</gene>
<sequence length="95" mass="10480">MRGDAFLFDDVWRALGEGEPGRPGTGPEFLDPFGHPLAIAGQDPELIAAEVAYGEVRRARALLPTVRDSNIALVERETNRLIERLGVPDIIRDED</sequence>
<accession>A0A1M7IGP2</accession>
<dbReference type="OrthoDB" id="9811121at2"/>
<dbReference type="EMBL" id="FRBR01000015">
    <property type="protein sequence ID" value="SHM39880.1"/>
    <property type="molecule type" value="Genomic_DNA"/>
</dbReference>
<dbReference type="AlphaFoldDB" id="A0A1M7IGP2"/>
<proteinExistence type="predicted"/>
<keyword evidence="2" id="KW-1185">Reference proteome</keyword>
<organism evidence="1 2">
    <name type="scientific">Roseovarius pacificus</name>
    <dbReference type="NCBI Taxonomy" id="337701"/>
    <lineage>
        <taxon>Bacteria</taxon>
        <taxon>Pseudomonadati</taxon>
        <taxon>Pseudomonadota</taxon>
        <taxon>Alphaproteobacteria</taxon>
        <taxon>Rhodobacterales</taxon>
        <taxon>Roseobacteraceae</taxon>
        <taxon>Roseovarius</taxon>
    </lineage>
</organism>
<dbReference type="STRING" id="337701.SAMN05444398_11575"/>
<protein>
    <submittedName>
        <fullName evidence="1">Uncharacterized protein</fullName>
    </submittedName>
</protein>
<name>A0A1M7IGP2_9RHOB</name>
<dbReference type="RefSeq" id="WP_073036974.1">
    <property type="nucleotide sequence ID" value="NZ_BMLR01000015.1"/>
</dbReference>